<dbReference type="InterPro" id="IPR003439">
    <property type="entry name" value="ABC_transporter-like_ATP-bd"/>
</dbReference>
<evidence type="ECO:0000256" key="1">
    <source>
        <dbReference type="ARBA" id="ARBA00004202"/>
    </source>
</evidence>
<keyword evidence="5" id="KW-0997">Cell inner membrane</keyword>
<dbReference type="InterPro" id="IPR017871">
    <property type="entry name" value="ABC_transporter-like_CS"/>
</dbReference>
<dbReference type="Pfam" id="PF00005">
    <property type="entry name" value="ABC_tran"/>
    <property type="match status" value="1"/>
</dbReference>
<evidence type="ECO:0000313" key="11">
    <source>
        <dbReference type="EMBL" id="MCR2806581.1"/>
    </source>
</evidence>
<evidence type="ECO:0000313" key="12">
    <source>
        <dbReference type="Proteomes" id="UP001141950"/>
    </source>
</evidence>
<evidence type="ECO:0000256" key="3">
    <source>
        <dbReference type="ARBA" id="ARBA00022448"/>
    </source>
</evidence>
<keyword evidence="3" id="KW-0813">Transport</keyword>
<dbReference type="PANTHER" id="PTHR43297">
    <property type="entry name" value="OLIGOPEPTIDE TRANSPORT ATP-BINDING PROTEIN APPD"/>
    <property type="match status" value="1"/>
</dbReference>
<accession>A0A9X2MVF3</accession>
<evidence type="ECO:0000256" key="9">
    <source>
        <dbReference type="ARBA" id="ARBA00023136"/>
    </source>
</evidence>
<protein>
    <submittedName>
        <fullName evidence="11">ABC transporter ATP-binding protein</fullName>
    </submittedName>
</protein>
<comment type="caution">
    <text evidence="11">The sequence shown here is derived from an EMBL/GenBank/DDBJ whole genome shotgun (WGS) entry which is preliminary data.</text>
</comment>
<dbReference type="NCBIfam" id="NF047576">
    <property type="entry name" value="opine_ATP_CntF"/>
    <property type="match status" value="1"/>
</dbReference>
<proteinExistence type="inferred from homology"/>
<evidence type="ECO:0000259" key="10">
    <source>
        <dbReference type="PROSITE" id="PS50893"/>
    </source>
</evidence>
<gene>
    <name evidence="11" type="ORF">NQZ67_22110</name>
</gene>
<sequence>MNTLEVKGLSVWDEATGSAIVRDSSFVLRQGRCLAIVGESGSGKSMTCKAIMRLNRGTIRQSGRVLLNGEDIGELSEAEMRKRRGKNVCMIVQNGMAAFDPSRPVGVHLRETLRTHFGWGRSEAEGVLRVAMESVMLREPLELMNKYPHQLSGGMLQRVMIALALALRPDVIIADEPTTALDAISQYEVVEQFVRLREEMGCSLLFVSHDLGVVKKIADDVVVMKDGMIVESGSLEAVFGGSRHSYTQYLLSSRLTLSRHFQSIMEGGA</sequence>
<evidence type="ECO:0000256" key="8">
    <source>
        <dbReference type="ARBA" id="ARBA00022967"/>
    </source>
</evidence>
<evidence type="ECO:0000256" key="5">
    <source>
        <dbReference type="ARBA" id="ARBA00022519"/>
    </source>
</evidence>
<dbReference type="PANTHER" id="PTHR43297:SF14">
    <property type="entry name" value="ATPASE AAA-TYPE CORE DOMAIN-CONTAINING PROTEIN"/>
    <property type="match status" value="1"/>
</dbReference>
<keyword evidence="9" id="KW-0472">Membrane</keyword>
<evidence type="ECO:0000256" key="4">
    <source>
        <dbReference type="ARBA" id="ARBA00022475"/>
    </source>
</evidence>
<dbReference type="Proteomes" id="UP001141950">
    <property type="component" value="Unassembled WGS sequence"/>
</dbReference>
<dbReference type="CDD" id="cd03257">
    <property type="entry name" value="ABC_NikE_OppD_transporters"/>
    <property type="match status" value="1"/>
</dbReference>
<evidence type="ECO:0000256" key="7">
    <source>
        <dbReference type="ARBA" id="ARBA00022840"/>
    </source>
</evidence>
<dbReference type="SMART" id="SM00382">
    <property type="entry name" value="AAA"/>
    <property type="match status" value="1"/>
</dbReference>
<comment type="similarity">
    <text evidence="2">Belongs to the ABC transporter superfamily.</text>
</comment>
<reference evidence="11" key="1">
    <citation type="submission" date="2022-08" db="EMBL/GenBank/DDBJ databases">
        <title>The genomic sequence of strain Paenibacillus sp. SCIV0701.</title>
        <authorList>
            <person name="Zhao H."/>
        </authorList>
    </citation>
    <scope>NUCLEOTIDE SEQUENCE</scope>
    <source>
        <strain evidence="11">SCIV0701</strain>
    </source>
</reference>
<evidence type="ECO:0000256" key="6">
    <source>
        <dbReference type="ARBA" id="ARBA00022741"/>
    </source>
</evidence>
<dbReference type="GO" id="GO:0005886">
    <property type="term" value="C:plasma membrane"/>
    <property type="evidence" value="ECO:0007669"/>
    <property type="project" value="UniProtKB-SubCell"/>
</dbReference>
<dbReference type="EMBL" id="JANIPJ010000018">
    <property type="protein sequence ID" value="MCR2806581.1"/>
    <property type="molecule type" value="Genomic_DNA"/>
</dbReference>
<name>A0A9X2MVF3_9BACL</name>
<dbReference type="AlphaFoldDB" id="A0A9X2MVF3"/>
<dbReference type="GO" id="GO:0005524">
    <property type="term" value="F:ATP binding"/>
    <property type="evidence" value="ECO:0007669"/>
    <property type="project" value="UniProtKB-KW"/>
</dbReference>
<dbReference type="InterPro" id="IPR003593">
    <property type="entry name" value="AAA+_ATPase"/>
</dbReference>
<comment type="subcellular location">
    <subcellularLocation>
        <location evidence="1">Cell membrane</location>
        <topology evidence="1">Peripheral membrane protein</topology>
    </subcellularLocation>
</comment>
<feature type="domain" description="ABC transporter" evidence="10">
    <location>
        <begin position="6"/>
        <end position="251"/>
    </location>
</feature>
<keyword evidence="6" id="KW-0547">Nucleotide-binding</keyword>
<keyword evidence="12" id="KW-1185">Reference proteome</keyword>
<dbReference type="InterPro" id="IPR050388">
    <property type="entry name" value="ABC_Ni/Peptide_Import"/>
</dbReference>
<organism evidence="11 12">
    <name type="scientific">Paenibacillus soyae</name>
    <dbReference type="NCBI Taxonomy" id="2969249"/>
    <lineage>
        <taxon>Bacteria</taxon>
        <taxon>Bacillati</taxon>
        <taxon>Bacillota</taxon>
        <taxon>Bacilli</taxon>
        <taxon>Bacillales</taxon>
        <taxon>Paenibacillaceae</taxon>
        <taxon>Paenibacillus</taxon>
    </lineage>
</organism>
<dbReference type="NCBIfam" id="NF047578">
    <property type="entry name" value="opine_ATP_CntD"/>
    <property type="match status" value="1"/>
</dbReference>
<keyword evidence="4" id="KW-1003">Cell membrane</keyword>
<dbReference type="GO" id="GO:0016887">
    <property type="term" value="F:ATP hydrolysis activity"/>
    <property type="evidence" value="ECO:0007669"/>
    <property type="project" value="InterPro"/>
</dbReference>
<dbReference type="InterPro" id="IPR027417">
    <property type="entry name" value="P-loop_NTPase"/>
</dbReference>
<keyword evidence="7 11" id="KW-0067">ATP-binding</keyword>
<dbReference type="Gene3D" id="3.40.50.300">
    <property type="entry name" value="P-loop containing nucleotide triphosphate hydrolases"/>
    <property type="match status" value="1"/>
</dbReference>
<dbReference type="SUPFAM" id="SSF52540">
    <property type="entry name" value="P-loop containing nucleoside triphosphate hydrolases"/>
    <property type="match status" value="1"/>
</dbReference>
<keyword evidence="8" id="KW-1278">Translocase</keyword>
<evidence type="ECO:0000256" key="2">
    <source>
        <dbReference type="ARBA" id="ARBA00005417"/>
    </source>
</evidence>
<dbReference type="PROSITE" id="PS00211">
    <property type="entry name" value="ABC_TRANSPORTER_1"/>
    <property type="match status" value="1"/>
</dbReference>
<dbReference type="PROSITE" id="PS50893">
    <property type="entry name" value="ABC_TRANSPORTER_2"/>
    <property type="match status" value="1"/>
</dbReference>
<dbReference type="RefSeq" id="WP_257450181.1">
    <property type="nucleotide sequence ID" value="NZ_JANIPJ010000018.1"/>
</dbReference>